<dbReference type="GO" id="GO:0043856">
    <property type="term" value="F:anti-sigma factor antagonist activity"/>
    <property type="evidence" value="ECO:0007669"/>
    <property type="project" value="InterPro"/>
</dbReference>
<dbReference type="Gene3D" id="3.30.750.24">
    <property type="entry name" value="STAS domain"/>
    <property type="match status" value="1"/>
</dbReference>
<evidence type="ECO:0000313" key="4">
    <source>
        <dbReference type="EMBL" id="CAA9215691.1"/>
    </source>
</evidence>
<dbReference type="EMBL" id="CADCTC010000014">
    <property type="protein sequence ID" value="CAA9215691.1"/>
    <property type="molecule type" value="Genomic_DNA"/>
</dbReference>
<evidence type="ECO:0000256" key="1">
    <source>
        <dbReference type="ARBA" id="ARBA00009013"/>
    </source>
</evidence>
<dbReference type="InterPro" id="IPR036513">
    <property type="entry name" value="STAS_dom_sf"/>
</dbReference>
<evidence type="ECO:0000256" key="2">
    <source>
        <dbReference type="RuleBase" id="RU003749"/>
    </source>
</evidence>
<dbReference type="Pfam" id="PF01740">
    <property type="entry name" value="STAS"/>
    <property type="match status" value="1"/>
</dbReference>
<accession>A0A6J4H5S5</accession>
<dbReference type="AlphaFoldDB" id="A0A6J4H5S5"/>
<feature type="domain" description="STAS" evidence="3">
    <location>
        <begin position="13"/>
        <end position="113"/>
    </location>
</feature>
<dbReference type="InterPro" id="IPR003658">
    <property type="entry name" value="Anti-sigma_ant"/>
</dbReference>
<organism evidence="4">
    <name type="scientific">uncultured Chloroflexota bacterium</name>
    <dbReference type="NCBI Taxonomy" id="166587"/>
    <lineage>
        <taxon>Bacteria</taxon>
        <taxon>Bacillati</taxon>
        <taxon>Chloroflexota</taxon>
        <taxon>environmental samples</taxon>
    </lineage>
</organism>
<dbReference type="PANTHER" id="PTHR33495:SF2">
    <property type="entry name" value="ANTI-SIGMA FACTOR ANTAGONIST TM_1081-RELATED"/>
    <property type="match status" value="1"/>
</dbReference>
<comment type="similarity">
    <text evidence="1 2">Belongs to the anti-sigma-factor antagonist family.</text>
</comment>
<name>A0A6J4H5S5_9CHLR</name>
<dbReference type="PROSITE" id="PS50801">
    <property type="entry name" value="STAS"/>
    <property type="match status" value="1"/>
</dbReference>
<sequence>MDITVTPGPIGAGIAVVSLCGRLDLLSAAAVKQRLATEVAAGHKKLIVDLGDVAFIDSSGLGALISGLKAARQAGGDLRIARPCDQARLVMKLTTLDRVLRPYLTVDEAIAGY</sequence>
<evidence type="ECO:0000259" key="3">
    <source>
        <dbReference type="PROSITE" id="PS50801"/>
    </source>
</evidence>
<protein>
    <recommendedName>
        <fullName evidence="2">Anti-sigma factor antagonist</fullName>
    </recommendedName>
</protein>
<dbReference type="NCBIfam" id="TIGR00377">
    <property type="entry name" value="ant_ant_sig"/>
    <property type="match status" value="1"/>
</dbReference>
<dbReference type="SUPFAM" id="SSF52091">
    <property type="entry name" value="SpoIIaa-like"/>
    <property type="match status" value="1"/>
</dbReference>
<dbReference type="CDD" id="cd07043">
    <property type="entry name" value="STAS_anti-anti-sigma_factors"/>
    <property type="match status" value="1"/>
</dbReference>
<dbReference type="PANTHER" id="PTHR33495">
    <property type="entry name" value="ANTI-SIGMA FACTOR ANTAGONIST TM_1081-RELATED-RELATED"/>
    <property type="match status" value="1"/>
</dbReference>
<gene>
    <name evidence="4" type="ORF">AVDCRST_MAG77-183</name>
</gene>
<dbReference type="InterPro" id="IPR002645">
    <property type="entry name" value="STAS_dom"/>
</dbReference>
<proteinExistence type="inferred from homology"/>
<reference evidence="4" key="1">
    <citation type="submission" date="2020-02" db="EMBL/GenBank/DDBJ databases">
        <authorList>
            <person name="Meier V. D."/>
        </authorList>
    </citation>
    <scope>NUCLEOTIDE SEQUENCE</scope>
    <source>
        <strain evidence="4">AVDCRST_MAG77</strain>
    </source>
</reference>